<evidence type="ECO:0000256" key="4">
    <source>
        <dbReference type="ARBA" id="ARBA00022989"/>
    </source>
</evidence>
<dbReference type="HOGENOM" id="CLU_044208_4_2_5"/>
<dbReference type="PANTHER" id="PTHR42709">
    <property type="entry name" value="ALKALINE PHOSPHATASE LIKE PROTEIN"/>
    <property type="match status" value="1"/>
</dbReference>
<dbReference type="Pfam" id="PF09335">
    <property type="entry name" value="VTT_dom"/>
    <property type="match status" value="1"/>
</dbReference>
<dbReference type="InterPro" id="IPR032816">
    <property type="entry name" value="VTT_dom"/>
</dbReference>
<feature type="domain" description="VTT" evidence="7">
    <location>
        <begin position="65"/>
        <end position="189"/>
    </location>
</feature>
<protein>
    <submittedName>
        <fullName evidence="8">Uncharacterized membrane-associated protein-like protein</fullName>
    </submittedName>
</protein>
<dbReference type="GO" id="GO:0005886">
    <property type="term" value="C:plasma membrane"/>
    <property type="evidence" value="ECO:0007669"/>
    <property type="project" value="UniProtKB-SubCell"/>
</dbReference>
<evidence type="ECO:0000313" key="8">
    <source>
        <dbReference type="EMBL" id="ABE64649.1"/>
    </source>
</evidence>
<evidence type="ECO:0000256" key="1">
    <source>
        <dbReference type="ARBA" id="ARBA00004651"/>
    </source>
</evidence>
<dbReference type="Proteomes" id="UP000001953">
    <property type="component" value="Chromosome"/>
</dbReference>
<accession>Q1QGJ8</accession>
<dbReference type="KEGG" id="nha:Nham_3975"/>
<evidence type="ECO:0000259" key="7">
    <source>
        <dbReference type="Pfam" id="PF09335"/>
    </source>
</evidence>
<comment type="subcellular location">
    <subcellularLocation>
        <location evidence="1">Cell membrane</location>
        <topology evidence="1">Multi-pass membrane protein</topology>
    </subcellularLocation>
</comment>
<dbReference type="EMBL" id="CP000319">
    <property type="protein sequence ID" value="ABE64649.1"/>
    <property type="molecule type" value="Genomic_DNA"/>
</dbReference>
<sequence length="245" mass="26655">MSGVDLAGSSLHWTGSAEHLTCYQASSFPLKTEGPVCLSIAGLLAEYGPWLVFAVVALESAGIPLPGETTLIGGAVLAATRHDISIFSVVFAAVAGAITGDNLGYWAGRYFGPRFVRRYTHRLHLTEDRVSIARYLFRRYGGWLVFFGRFVALLRAFAAILAGANGMAWNQFLLFNSLGAICWASLFGFGAYGLGAGVNKLAGGFAIAFLAIAAVVLFFLMRAFHRYERQLMKLAREDEQRTRRG</sequence>
<dbReference type="AlphaFoldDB" id="Q1QGJ8"/>
<keyword evidence="2" id="KW-1003">Cell membrane</keyword>
<proteinExistence type="predicted"/>
<organism evidence="8 9">
    <name type="scientific">Nitrobacter hamburgensis (strain DSM 10229 / NCIMB 13809 / X14)</name>
    <dbReference type="NCBI Taxonomy" id="323097"/>
    <lineage>
        <taxon>Bacteria</taxon>
        <taxon>Pseudomonadati</taxon>
        <taxon>Pseudomonadota</taxon>
        <taxon>Alphaproteobacteria</taxon>
        <taxon>Hyphomicrobiales</taxon>
        <taxon>Nitrobacteraceae</taxon>
        <taxon>Nitrobacter</taxon>
    </lineage>
</organism>
<dbReference type="eggNOG" id="COG0586">
    <property type="taxonomic scope" value="Bacteria"/>
</dbReference>
<evidence type="ECO:0000313" key="9">
    <source>
        <dbReference type="Proteomes" id="UP000001953"/>
    </source>
</evidence>
<evidence type="ECO:0000256" key="3">
    <source>
        <dbReference type="ARBA" id="ARBA00022692"/>
    </source>
</evidence>
<dbReference type="PANTHER" id="PTHR42709:SF6">
    <property type="entry name" value="UNDECAPRENYL PHOSPHATE TRANSPORTER A"/>
    <property type="match status" value="1"/>
</dbReference>
<feature type="transmembrane region" description="Helical" evidence="6">
    <location>
        <begin position="173"/>
        <end position="195"/>
    </location>
</feature>
<feature type="transmembrane region" description="Helical" evidence="6">
    <location>
        <begin position="201"/>
        <end position="224"/>
    </location>
</feature>
<feature type="transmembrane region" description="Helical" evidence="6">
    <location>
        <begin position="140"/>
        <end position="161"/>
    </location>
</feature>
<dbReference type="InterPro" id="IPR051311">
    <property type="entry name" value="DedA_domain"/>
</dbReference>
<gene>
    <name evidence="8" type="ordered locus">Nham_3975</name>
</gene>
<reference evidence="8 9" key="1">
    <citation type="submission" date="2006-03" db="EMBL/GenBank/DDBJ databases">
        <title>Complete sequence of chromosome of Nitrobacter hamburgensis X14.</title>
        <authorList>
            <consortium name="US DOE Joint Genome Institute"/>
            <person name="Copeland A."/>
            <person name="Lucas S."/>
            <person name="Lapidus A."/>
            <person name="Barry K."/>
            <person name="Detter J.C."/>
            <person name="Glavina del Rio T."/>
            <person name="Hammon N."/>
            <person name="Israni S."/>
            <person name="Dalin E."/>
            <person name="Tice H."/>
            <person name="Pitluck S."/>
            <person name="Chain P."/>
            <person name="Malfatti S."/>
            <person name="Shin M."/>
            <person name="Vergez L."/>
            <person name="Schmutz J."/>
            <person name="Larimer F."/>
            <person name="Land M."/>
            <person name="Hauser L."/>
            <person name="Kyrpides N."/>
            <person name="Ivanova N."/>
            <person name="Ward B."/>
            <person name="Arp D."/>
            <person name="Klotz M."/>
            <person name="Stein L."/>
            <person name="O'Mullan G."/>
            <person name="Starkenburg S."/>
            <person name="Sayavedra L."/>
            <person name="Poret-Peterson A.T."/>
            <person name="Gentry M.E."/>
            <person name="Bruce D."/>
            <person name="Richardson P."/>
        </authorList>
    </citation>
    <scope>NUCLEOTIDE SEQUENCE [LARGE SCALE GENOMIC DNA]</scope>
    <source>
        <strain evidence="9">DSM 10229 / NCIMB 13809 / X14</strain>
    </source>
</reference>
<evidence type="ECO:0000256" key="6">
    <source>
        <dbReference type="SAM" id="Phobius"/>
    </source>
</evidence>
<evidence type="ECO:0000256" key="2">
    <source>
        <dbReference type="ARBA" id="ARBA00022475"/>
    </source>
</evidence>
<keyword evidence="4 6" id="KW-1133">Transmembrane helix</keyword>
<keyword evidence="3 6" id="KW-0812">Transmembrane</keyword>
<evidence type="ECO:0000256" key="5">
    <source>
        <dbReference type="ARBA" id="ARBA00023136"/>
    </source>
</evidence>
<dbReference type="STRING" id="323097.Nham_3975"/>
<name>Q1QGJ8_NITHX</name>
<keyword evidence="9" id="KW-1185">Reference proteome</keyword>
<keyword evidence="5 6" id="KW-0472">Membrane</keyword>